<reference evidence="1 2" key="1">
    <citation type="submission" date="2024-07" db="EMBL/GenBank/DDBJ databases">
        <title>Section-level genome sequencing and comparative genomics of Aspergillus sections Usti and Cavernicolus.</title>
        <authorList>
            <consortium name="Lawrence Berkeley National Laboratory"/>
            <person name="Nybo J.L."/>
            <person name="Vesth T.C."/>
            <person name="Theobald S."/>
            <person name="Frisvad J.C."/>
            <person name="Larsen T.O."/>
            <person name="Kjaerboelling I."/>
            <person name="Rothschild-Mancinelli K."/>
            <person name="Lyhne E.K."/>
            <person name="Kogle M.E."/>
            <person name="Barry K."/>
            <person name="Clum A."/>
            <person name="Na H."/>
            <person name="Ledsgaard L."/>
            <person name="Lin J."/>
            <person name="Lipzen A."/>
            <person name="Kuo A."/>
            <person name="Riley R."/>
            <person name="Mondo S."/>
            <person name="LaButti K."/>
            <person name="Haridas S."/>
            <person name="Pangalinan J."/>
            <person name="Salamov A.A."/>
            <person name="Simmons B.A."/>
            <person name="Magnuson J.K."/>
            <person name="Chen J."/>
            <person name="Drula E."/>
            <person name="Henrissat B."/>
            <person name="Wiebenga A."/>
            <person name="Lubbers R.J."/>
            <person name="Gomes A.C."/>
            <person name="Macurrencykelacurrency M.R."/>
            <person name="Stajich J."/>
            <person name="Grigoriev I.V."/>
            <person name="Mortensen U.H."/>
            <person name="De vries R.P."/>
            <person name="Baker S.E."/>
            <person name="Andersen M.R."/>
        </authorList>
    </citation>
    <scope>NUCLEOTIDE SEQUENCE [LARGE SCALE GENOMIC DNA]</scope>
    <source>
        <strain evidence="1 2">CBS 756.74</strain>
    </source>
</reference>
<organism evidence="1 2">
    <name type="scientific">Aspergillus pseudodeflectus</name>
    <dbReference type="NCBI Taxonomy" id="176178"/>
    <lineage>
        <taxon>Eukaryota</taxon>
        <taxon>Fungi</taxon>
        <taxon>Dikarya</taxon>
        <taxon>Ascomycota</taxon>
        <taxon>Pezizomycotina</taxon>
        <taxon>Eurotiomycetes</taxon>
        <taxon>Eurotiomycetidae</taxon>
        <taxon>Eurotiales</taxon>
        <taxon>Aspergillaceae</taxon>
        <taxon>Aspergillus</taxon>
        <taxon>Aspergillus subgen. Nidulantes</taxon>
    </lineage>
</organism>
<dbReference type="RefSeq" id="XP_070897977.1">
    <property type="nucleotide sequence ID" value="XM_071040463.1"/>
</dbReference>
<evidence type="ECO:0000313" key="1">
    <source>
        <dbReference type="EMBL" id="KAL2847932.1"/>
    </source>
</evidence>
<dbReference type="GeneID" id="98155627"/>
<keyword evidence="2" id="KW-1185">Reference proteome</keyword>
<accession>A0ABR4K9D7</accession>
<comment type="caution">
    <text evidence="1">The sequence shown here is derived from an EMBL/GenBank/DDBJ whole genome shotgun (WGS) entry which is preliminary data.</text>
</comment>
<dbReference type="Proteomes" id="UP001610444">
    <property type="component" value="Unassembled WGS sequence"/>
</dbReference>
<dbReference type="EMBL" id="JBFXLR010000027">
    <property type="protein sequence ID" value="KAL2847932.1"/>
    <property type="molecule type" value="Genomic_DNA"/>
</dbReference>
<gene>
    <name evidence="1" type="ORF">BJX68DRAFT_239081</name>
</gene>
<proteinExistence type="predicted"/>
<name>A0ABR4K9D7_9EURO</name>
<protein>
    <submittedName>
        <fullName evidence="1">Uncharacterized protein</fullName>
    </submittedName>
</protein>
<sequence length="83" mass="9744">MGFVLTYAISHMISKHGCAERLYPRWMSWNSDLGDEFPGHLVGKSWRVHSAKMYWIRLRSITCRRTSMESGRSQGVVSIFRYM</sequence>
<evidence type="ECO:0000313" key="2">
    <source>
        <dbReference type="Proteomes" id="UP001610444"/>
    </source>
</evidence>